<evidence type="ECO:0000313" key="3">
    <source>
        <dbReference type="Proteomes" id="UP000285430"/>
    </source>
</evidence>
<organism evidence="2 3">
    <name type="scientific">Aphanomyces astaci</name>
    <name type="common">Crayfish plague agent</name>
    <dbReference type="NCBI Taxonomy" id="112090"/>
    <lineage>
        <taxon>Eukaryota</taxon>
        <taxon>Sar</taxon>
        <taxon>Stramenopiles</taxon>
        <taxon>Oomycota</taxon>
        <taxon>Saprolegniomycetes</taxon>
        <taxon>Saprolegniales</taxon>
        <taxon>Verrucalvaceae</taxon>
        <taxon>Aphanomyces</taxon>
    </lineage>
</organism>
<gene>
    <name evidence="1" type="ORF">DYB35_000940</name>
    <name evidence="2" type="ORF">DYB37_000229</name>
</gene>
<name>A0A3R6Y138_APHAT</name>
<accession>A0A3R6Y138</accession>
<comment type="caution">
    <text evidence="2">The sequence shown here is derived from an EMBL/GenBank/DDBJ whole genome shotgun (WGS) entry which is preliminary data.</text>
</comment>
<evidence type="ECO:0000313" key="1">
    <source>
        <dbReference type="EMBL" id="RHY93099.1"/>
    </source>
</evidence>
<dbReference type="EMBL" id="QUTG01003124">
    <property type="protein sequence ID" value="RHY93099.1"/>
    <property type="molecule type" value="Genomic_DNA"/>
</dbReference>
<dbReference type="VEuPathDB" id="FungiDB:H257_10088"/>
<reference evidence="3 4" key="1">
    <citation type="submission" date="2018-08" db="EMBL/GenBank/DDBJ databases">
        <title>Aphanomyces genome sequencing and annotation.</title>
        <authorList>
            <person name="Minardi D."/>
            <person name="Oidtmann B."/>
            <person name="Van Der Giezen M."/>
            <person name="Studholme D.J."/>
        </authorList>
    </citation>
    <scope>NUCLEOTIDE SEQUENCE [LARGE SCALE GENOMIC DNA]</scope>
    <source>
        <strain evidence="2 3">Da</strain>
        <strain evidence="1 4">Sv</strain>
    </source>
</reference>
<sequence>MESATTTIRRRAPRHRAIEASDYDALIKNDIDLYPTENPLTPSVLATWFRRHPEFGMMYDTFGCCIFVPLIPSTWNKFIRKEIDEANLVDGIFDATTSSTGELCLHMYHIEKSDKWTREFERMATVVLHDVCMLIRQLNRHRSPSLSPIRVVGCSALTASDAGYRMARDVFHMSLLFEPDEFLFRHCTLGHVAIFSACDGGLPSPNEWTKIGEARLMAVTCTDVCAKVFETTDKMKLNSTRM</sequence>
<evidence type="ECO:0000313" key="4">
    <source>
        <dbReference type="Proteomes" id="UP000285712"/>
    </source>
</evidence>
<dbReference type="Proteomes" id="UP000285430">
    <property type="component" value="Unassembled WGS sequence"/>
</dbReference>
<dbReference type="AlphaFoldDB" id="A0A3R6Y138"/>
<dbReference type="EMBL" id="QUTH01003652">
    <property type="protein sequence ID" value="RHZ18056.1"/>
    <property type="molecule type" value="Genomic_DNA"/>
</dbReference>
<dbReference type="Proteomes" id="UP000285712">
    <property type="component" value="Unassembled WGS sequence"/>
</dbReference>
<proteinExistence type="predicted"/>
<protein>
    <submittedName>
        <fullName evidence="2">Uncharacterized protein</fullName>
    </submittedName>
</protein>
<evidence type="ECO:0000313" key="2">
    <source>
        <dbReference type="EMBL" id="RHZ18056.1"/>
    </source>
</evidence>